<dbReference type="RefSeq" id="XP_037165636.1">
    <property type="nucleotide sequence ID" value="XM_037307454.1"/>
</dbReference>
<evidence type="ECO:0000256" key="2">
    <source>
        <dbReference type="SAM" id="SignalP"/>
    </source>
</evidence>
<evidence type="ECO:0000256" key="1">
    <source>
        <dbReference type="SAM" id="MobiDB-lite"/>
    </source>
</evidence>
<dbReference type="GeneID" id="59287201"/>
<dbReference type="OrthoDB" id="10374753at2759"/>
<feature type="region of interest" description="Disordered" evidence="1">
    <location>
        <begin position="167"/>
        <end position="206"/>
    </location>
</feature>
<evidence type="ECO:0000313" key="4">
    <source>
        <dbReference type="Proteomes" id="UP000578531"/>
    </source>
</evidence>
<feature type="compositionally biased region" description="Basic and acidic residues" evidence="1">
    <location>
        <begin position="108"/>
        <end position="121"/>
    </location>
</feature>
<reference evidence="3 4" key="1">
    <citation type="journal article" date="2020" name="Genomics">
        <title>Complete, high-quality genomes from long-read metagenomic sequencing of two wolf lichen thalli reveals enigmatic genome architecture.</title>
        <authorList>
            <person name="McKenzie S.K."/>
            <person name="Walston R.F."/>
            <person name="Allen J.L."/>
        </authorList>
    </citation>
    <scope>NUCLEOTIDE SEQUENCE [LARGE SCALE GENOMIC DNA]</scope>
    <source>
        <strain evidence="3">WasteWater2</strain>
    </source>
</reference>
<feature type="signal peptide" evidence="2">
    <location>
        <begin position="1"/>
        <end position="19"/>
    </location>
</feature>
<feature type="chain" id="PRO_5034916452" evidence="2">
    <location>
        <begin position="20"/>
        <end position="216"/>
    </location>
</feature>
<dbReference type="AlphaFoldDB" id="A0A8H6L5E5"/>
<dbReference type="Proteomes" id="UP000578531">
    <property type="component" value="Unassembled WGS sequence"/>
</dbReference>
<sequence length="216" mass="23616">MRISTLFTAASLFLIGSYSLPRPEDLEPSRTIEDREAHVAPGAPFASHIGGAEWWKDRKSGGETPASNGTKLKEREAHHERPISEPSGLPEFFKHKVGGSGTPNTNDTKIKEREAHHERPTSEPSGLPEFFEHRVGGSDTPSTNGTKIKEREVPPDGMTWMEFMKHKKHKGGSPSHGAFVPLSTGTSSKELSRLSTSGTKTGGTNSTKVRMMKFRG</sequence>
<feature type="compositionally biased region" description="Basic and acidic residues" evidence="1">
    <location>
        <begin position="71"/>
        <end position="83"/>
    </location>
</feature>
<feature type="compositionally biased region" description="Low complexity" evidence="1">
    <location>
        <begin position="195"/>
        <end position="206"/>
    </location>
</feature>
<gene>
    <name evidence="3" type="ORF">HO173_005539</name>
</gene>
<keyword evidence="4" id="KW-1185">Reference proteome</keyword>
<evidence type="ECO:0000313" key="3">
    <source>
        <dbReference type="EMBL" id="KAF6236286.1"/>
    </source>
</evidence>
<dbReference type="EMBL" id="JACCJC010000020">
    <property type="protein sequence ID" value="KAF6236286.1"/>
    <property type="molecule type" value="Genomic_DNA"/>
</dbReference>
<accession>A0A8H6L5E5</accession>
<organism evidence="3 4">
    <name type="scientific">Letharia columbiana</name>
    <dbReference type="NCBI Taxonomy" id="112416"/>
    <lineage>
        <taxon>Eukaryota</taxon>
        <taxon>Fungi</taxon>
        <taxon>Dikarya</taxon>
        <taxon>Ascomycota</taxon>
        <taxon>Pezizomycotina</taxon>
        <taxon>Lecanoromycetes</taxon>
        <taxon>OSLEUM clade</taxon>
        <taxon>Lecanoromycetidae</taxon>
        <taxon>Lecanorales</taxon>
        <taxon>Lecanorineae</taxon>
        <taxon>Parmeliaceae</taxon>
        <taxon>Letharia</taxon>
    </lineage>
</organism>
<protein>
    <submittedName>
        <fullName evidence="3">Uncharacterized protein</fullName>
    </submittedName>
</protein>
<keyword evidence="2" id="KW-0732">Signal</keyword>
<proteinExistence type="predicted"/>
<comment type="caution">
    <text evidence="3">The sequence shown here is derived from an EMBL/GenBank/DDBJ whole genome shotgun (WGS) entry which is preliminary data.</text>
</comment>
<feature type="region of interest" description="Disordered" evidence="1">
    <location>
        <begin position="38"/>
        <end position="153"/>
    </location>
</feature>
<name>A0A8H6L5E5_9LECA</name>